<dbReference type="InterPro" id="IPR036390">
    <property type="entry name" value="WH_DNA-bd_sf"/>
</dbReference>
<reference evidence="1 2" key="1">
    <citation type="submission" date="2024-11" db="EMBL/GenBank/DDBJ databases">
        <title>Draft genome sequences of two bacteria associated to sugarcane roots in Colombia.</title>
        <authorList>
            <person name="Pardo-Diaz S."/>
            <person name="Masmela-Mendoza J."/>
            <person name="Delgadillo-Duran P."/>
            <person name="Bautista E.J."/>
            <person name="Rojas-Tapias D.F."/>
        </authorList>
    </citation>
    <scope>NUCLEOTIDE SEQUENCE [LARGE SCALE GENOMIC DNA]</scope>
    <source>
        <strain evidence="1 2">Ap18</strain>
    </source>
</reference>
<proteinExistence type="predicted"/>
<protein>
    <recommendedName>
        <fullName evidence="3">ATP-binding protein</fullName>
    </recommendedName>
</protein>
<evidence type="ECO:0000313" key="2">
    <source>
        <dbReference type="Proteomes" id="UP001628281"/>
    </source>
</evidence>
<dbReference type="InterPro" id="IPR036388">
    <property type="entry name" value="WH-like_DNA-bd_sf"/>
</dbReference>
<gene>
    <name evidence="1" type="ORF">ACJ41P_20865</name>
</gene>
<dbReference type="RefSeq" id="WP_407824959.1">
    <property type="nucleotide sequence ID" value="NZ_JBJLSN010000034.1"/>
</dbReference>
<dbReference type="Gene3D" id="1.10.10.10">
    <property type="entry name" value="Winged helix-like DNA-binding domain superfamily/Winged helix DNA-binding domain"/>
    <property type="match status" value="1"/>
</dbReference>
<dbReference type="Proteomes" id="UP001628281">
    <property type="component" value="Unassembled WGS sequence"/>
</dbReference>
<keyword evidence="2" id="KW-1185">Reference proteome</keyword>
<name>A0ABW8VAV8_9PROT</name>
<dbReference type="Gene3D" id="3.40.50.300">
    <property type="entry name" value="P-loop containing nucleotide triphosphate hydrolases"/>
    <property type="match status" value="1"/>
</dbReference>
<evidence type="ECO:0008006" key="3">
    <source>
        <dbReference type="Google" id="ProtNLM"/>
    </source>
</evidence>
<dbReference type="EMBL" id="JBJLSN010000034">
    <property type="protein sequence ID" value="MFL7903600.1"/>
    <property type="molecule type" value="Genomic_DNA"/>
</dbReference>
<comment type="caution">
    <text evidence="1">The sequence shown here is derived from an EMBL/GenBank/DDBJ whole genome shotgun (WGS) entry which is preliminary data.</text>
</comment>
<dbReference type="InterPro" id="IPR027417">
    <property type="entry name" value="P-loop_NTPase"/>
</dbReference>
<organism evidence="1 2">
    <name type="scientific">Azospirillum argentinense</name>
    <dbReference type="NCBI Taxonomy" id="2970906"/>
    <lineage>
        <taxon>Bacteria</taxon>
        <taxon>Pseudomonadati</taxon>
        <taxon>Pseudomonadota</taxon>
        <taxon>Alphaproteobacteria</taxon>
        <taxon>Rhodospirillales</taxon>
        <taxon>Azospirillaceae</taxon>
        <taxon>Azospirillum</taxon>
    </lineage>
</organism>
<dbReference type="SUPFAM" id="SSF46785">
    <property type="entry name" value="Winged helix' DNA-binding domain"/>
    <property type="match status" value="1"/>
</dbReference>
<accession>A0ABW8VAV8</accession>
<sequence length="442" mass="49024">MSIWDELGFRENPFSTDPVPPNEEGLRLLVGRGKELARLRMSLTSSMNHTTIEGANGVGKTSLVGIAAFTLLQDYQLDRSKPMYIPVQRPFQISATESAADFSTSFLIALAREISTRRAMISEHHSGLRNLDDLDTWLNDPVLTSGGGGVNVLGVGVSGNISRSANNGQGFVKGGVEAHLREMLSAIFPNARAGGFVCVLDNLELLDTSAKARATLEELRDGVLSFPGVKWVLCGARGILRSVVSTPRLQGKLTDPLELNALGPEAITEVIRARLELYKMRANAYTPIEADGFRHIYRIGNHNLRIALKYCEDFVFWCMLNDNRPESAEDKFGLLDAWFAHVAEEALTSTMDVTPRAWKLFDEIAERPEGCSPGDFEDFGFNSGPAMQPHLRTLEQARLIDSTTADTDRRRKTINLTTRGWIVRYHRCGYQLPPEAQELQLM</sequence>
<evidence type="ECO:0000313" key="1">
    <source>
        <dbReference type="EMBL" id="MFL7903600.1"/>
    </source>
</evidence>
<dbReference type="SUPFAM" id="SSF52540">
    <property type="entry name" value="P-loop containing nucleoside triphosphate hydrolases"/>
    <property type="match status" value="1"/>
</dbReference>